<evidence type="ECO:0000313" key="3">
    <source>
        <dbReference type="Proteomes" id="UP000183997"/>
    </source>
</evidence>
<dbReference type="InterPro" id="IPR011437">
    <property type="entry name" value="DUF1540"/>
</dbReference>
<evidence type="ECO:0000313" key="2">
    <source>
        <dbReference type="EMBL" id="SHK24087.1"/>
    </source>
</evidence>
<feature type="domain" description="DUF1540" evidence="1">
    <location>
        <begin position="5"/>
        <end position="65"/>
    </location>
</feature>
<evidence type="ECO:0000259" key="1">
    <source>
        <dbReference type="Pfam" id="PF07561"/>
    </source>
</evidence>
<dbReference type="OrthoDB" id="1681234at2"/>
<dbReference type="STRING" id="1121421.SAMN02745123_01224"/>
<dbReference type="EMBL" id="FRAR01000009">
    <property type="protein sequence ID" value="SHK24087.1"/>
    <property type="molecule type" value="Genomic_DNA"/>
</dbReference>
<organism evidence="2 3">
    <name type="scientific">Desulforamulus aeronauticus DSM 10349</name>
    <dbReference type="NCBI Taxonomy" id="1121421"/>
    <lineage>
        <taxon>Bacteria</taxon>
        <taxon>Bacillati</taxon>
        <taxon>Bacillota</taxon>
        <taxon>Clostridia</taxon>
        <taxon>Eubacteriales</taxon>
        <taxon>Peptococcaceae</taxon>
        <taxon>Desulforamulus</taxon>
    </lineage>
</organism>
<proteinExistence type="predicted"/>
<gene>
    <name evidence="2" type="ORF">SAMN02745123_01224</name>
</gene>
<dbReference type="Pfam" id="PF07561">
    <property type="entry name" value="DUF1540"/>
    <property type="match status" value="1"/>
</dbReference>
<dbReference type="Proteomes" id="UP000183997">
    <property type="component" value="Unassembled WGS sequence"/>
</dbReference>
<dbReference type="AlphaFoldDB" id="A0A1M6QVK0"/>
<keyword evidence="3" id="KW-1185">Reference proteome</keyword>
<protein>
    <recommendedName>
        <fullName evidence="1">DUF1540 domain-containing protein</fullName>
    </recommendedName>
</protein>
<reference evidence="3" key="1">
    <citation type="submission" date="2016-11" db="EMBL/GenBank/DDBJ databases">
        <authorList>
            <person name="Varghese N."/>
            <person name="Submissions S."/>
        </authorList>
    </citation>
    <scope>NUCLEOTIDE SEQUENCE [LARGE SCALE GENOMIC DNA]</scope>
    <source>
        <strain evidence="3">DSM 10349</strain>
    </source>
</reference>
<dbReference type="RefSeq" id="WP_072911863.1">
    <property type="nucleotide sequence ID" value="NZ_FRAR01000009.1"/>
</dbReference>
<name>A0A1M6QVK0_9FIRM</name>
<sequence>MTYTICCSISNCHYWSKGNQCKATEILITSDTMAQNLSDMIDAPYATQIKETPAGKADESCCKTFVLKTDYNQNLDGVLKK</sequence>
<accession>A0A1M6QVK0</accession>